<gene>
    <name evidence="4" type="ORF">A2Y64_01075</name>
</gene>
<dbReference type="SUPFAM" id="SSF48452">
    <property type="entry name" value="TPR-like"/>
    <property type="match status" value="1"/>
</dbReference>
<name>A0A1F5FJ23_9BACT</name>
<evidence type="ECO:0000313" key="5">
    <source>
        <dbReference type="Proteomes" id="UP000177187"/>
    </source>
</evidence>
<dbReference type="AlphaFoldDB" id="A0A1F5FJ23"/>
<evidence type="ECO:0000256" key="3">
    <source>
        <dbReference type="SAM" id="SignalP"/>
    </source>
</evidence>
<reference evidence="4 5" key="1">
    <citation type="journal article" date="2016" name="Nat. Commun.">
        <title>Thousands of microbial genomes shed light on interconnected biogeochemical processes in an aquifer system.</title>
        <authorList>
            <person name="Anantharaman K."/>
            <person name="Brown C.T."/>
            <person name="Hug L.A."/>
            <person name="Sharon I."/>
            <person name="Castelle C.J."/>
            <person name="Probst A.J."/>
            <person name="Thomas B.C."/>
            <person name="Singh A."/>
            <person name="Wilkins M.J."/>
            <person name="Karaoz U."/>
            <person name="Brodie E.L."/>
            <person name="Williams K.H."/>
            <person name="Hubbard S.S."/>
            <person name="Banfield J.F."/>
        </authorList>
    </citation>
    <scope>NUCLEOTIDE SEQUENCE [LARGE SCALE GENOMIC DNA]</scope>
</reference>
<dbReference type="InterPro" id="IPR051685">
    <property type="entry name" value="Ycf3/AcsC/BcsC/TPR_MFPF"/>
</dbReference>
<dbReference type="PANTHER" id="PTHR44943:SF4">
    <property type="entry name" value="TPR REPEAT-CONTAINING PROTEIN MJ0798"/>
    <property type="match status" value="1"/>
</dbReference>
<dbReference type="EMBL" id="MFAF01000005">
    <property type="protein sequence ID" value="OGD79639.1"/>
    <property type="molecule type" value="Genomic_DNA"/>
</dbReference>
<dbReference type="PANTHER" id="PTHR44943">
    <property type="entry name" value="CELLULOSE SYNTHASE OPERON PROTEIN C"/>
    <property type="match status" value="1"/>
</dbReference>
<evidence type="ECO:0000256" key="2">
    <source>
        <dbReference type="ARBA" id="ARBA00022803"/>
    </source>
</evidence>
<proteinExistence type="predicted"/>
<feature type="signal peptide" evidence="3">
    <location>
        <begin position="1"/>
        <end position="19"/>
    </location>
</feature>
<dbReference type="STRING" id="1817816.A2Y64_01075"/>
<evidence type="ECO:0000313" key="4">
    <source>
        <dbReference type="EMBL" id="OGD79639.1"/>
    </source>
</evidence>
<dbReference type="InterPro" id="IPR011990">
    <property type="entry name" value="TPR-like_helical_dom_sf"/>
</dbReference>
<protein>
    <recommendedName>
        <fullName evidence="6">Tetratricopeptide repeat protein</fullName>
    </recommendedName>
</protein>
<evidence type="ECO:0008006" key="6">
    <source>
        <dbReference type="Google" id="ProtNLM"/>
    </source>
</evidence>
<comment type="caution">
    <text evidence="4">The sequence shown here is derived from an EMBL/GenBank/DDBJ whole genome shotgun (WGS) entry which is preliminary data.</text>
</comment>
<dbReference type="Gene3D" id="1.25.40.10">
    <property type="entry name" value="Tetratricopeptide repeat domain"/>
    <property type="match status" value="2"/>
</dbReference>
<feature type="chain" id="PRO_5009518633" description="Tetratricopeptide repeat protein" evidence="3">
    <location>
        <begin position="20"/>
        <end position="502"/>
    </location>
</feature>
<organism evidence="4 5">
    <name type="scientific">Candidatus Coatesbacteria bacterium RBG_13_66_14</name>
    <dbReference type="NCBI Taxonomy" id="1817816"/>
    <lineage>
        <taxon>Bacteria</taxon>
        <taxon>Candidatus Coatesiibacteriota</taxon>
    </lineage>
</organism>
<accession>A0A1F5FJ23</accession>
<sequence length="502" mass="56509">MGKWIVILAAALLPIAVSAQETEGPLAVSVGTDTAAPRMTKWLVFDLDMAFHSNYEDYTGPDGIPAKRLVKWIGAGIAIAINYDLMQCSNIWMVERSELLKNFQDLYMIRYNLDPDSAQGEAKLDLVSLDPNYAKDLNRAFNADYMVVGSFDKPSVEEVSVKLRVLDADEPFTEVAVFERTGLYEQLPTLCRELSHDIMKEFGLFERPGTESYWAAPITDNLEAFQWLGRAISAGHSGKMISFFDQAMSIDPNFYITLVEYAKVLYFEKNFETAFELLDKATGLKPGVQLGWLRRGNAYFFAASQIDQNIEYLNDPDLAPEGWTLGAEDYVKYSIDPALVLEYFDKALEYYDRAVEVDPGFVSGWVSVAETNERLSSLYAGRAEMSVDPAEIGDFTALSQAYTDRALETWKGILTVTDLSDRAYQKVALSLWEVDNATALEYFLRSVQINPRSQVSVINGAILADGLKDLAALKVFVDAYFSWADETNKYWDRFVDYSMEVN</sequence>
<dbReference type="Proteomes" id="UP000177187">
    <property type="component" value="Unassembled WGS sequence"/>
</dbReference>
<keyword evidence="1" id="KW-0677">Repeat</keyword>
<keyword evidence="3" id="KW-0732">Signal</keyword>
<keyword evidence="2" id="KW-0802">TPR repeat</keyword>
<evidence type="ECO:0000256" key="1">
    <source>
        <dbReference type="ARBA" id="ARBA00022737"/>
    </source>
</evidence>